<dbReference type="EMBL" id="CADCTL010000072">
    <property type="protein sequence ID" value="CAA9227648.1"/>
    <property type="molecule type" value="Genomic_DNA"/>
</dbReference>
<proteinExistence type="predicted"/>
<dbReference type="InterPro" id="IPR000792">
    <property type="entry name" value="Tscrpt_reg_LuxR_C"/>
</dbReference>
<dbReference type="PROSITE" id="PS00622">
    <property type="entry name" value="HTH_LUXR_1"/>
    <property type="match status" value="1"/>
</dbReference>
<feature type="domain" description="Response regulatory" evidence="7">
    <location>
        <begin position="28"/>
        <end position="153"/>
    </location>
</feature>
<dbReference type="InterPro" id="IPR016032">
    <property type="entry name" value="Sig_transdc_resp-reg_C-effctor"/>
</dbReference>
<evidence type="ECO:0000259" key="6">
    <source>
        <dbReference type="PROSITE" id="PS50043"/>
    </source>
</evidence>
<feature type="modified residue" description="4-aspartylphosphate" evidence="4">
    <location>
        <position position="87"/>
    </location>
</feature>
<dbReference type="PROSITE" id="PS50043">
    <property type="entry name" value="HTH_LUXR_2"/>
    <property type="match status" value="1"/>
</dbReference>
<dbReference type="SUPFAM" id="SSF46894">
    <property type="entry name" value="C-terminal effector domain of the bipartite response regulators"/>
    <property type="match status" value="1"/>
</dbReference>
<dbReference type="InterPro" id="IPR001789">
    <property type="entry name" value="Sig_transdc_resp-reg_receiver"/>
</dbReference>
<dbReference type="GO" id="GO:0000160">
    <property type="term" value="P:phosphorelay signal transduction system"/>
    <property type="evidence" value="ECO:0007669"/>
    <property type="project" value="InterPro"/>
</dbReference>
<dbReference type="Pfam" id="PF00196">
    <property type="entry name" value="GerE"/>
    <property type="match status" value="1"/>
</dbReference>
<reference evidence="8" key="1">
    <citation type="submission" date="2020-02" db="EMBL/GenBank/DDBJ databases">
        <authorList>
            <person name="Meier V. D."/>
        </authorList>
    </citation>
    <scope>NUCLEOTIDE SEQUENCE</scope>
    <source>
        <strain evidence="8">AVDCRST_MAG04</strain>
    </source>
</reference>
<dbReference type="PRINTS" id="PR00038">
    <property type="entry name" value="HTHLUXR"/>
</dbReference>
<evidence type="ECO:0000256" key="1">
    <source>
        <dbReference type="ARBA" id="ARBA00023015"/>
    </source>
</evidence>
<dbReference type="InterPro" id="IPR036388">
    <property type="entry name" value="WH-like_DNA-bd_sf"/>
</dbReference>
<dbReference type="PANTHER" id="PTHR44688:SF16">
    <property type="entry name" value="DNA-BINDING TRANSCRIPTIONAL ACTIVATOR DEVR_DOSR"/>
    <property type="match status" value="1"/>
</dbReference>
<gene>
    <name evidence="8" type="ORF">AVDCRST_MAG04-958</name>
</gene>
<name>A0A6J4HNV5_9PROT</name>
<evidence type="ECO:0000256" key="3">
    <source>
        <dbReference type="ARBA" id="ARBA00023163"/>
    </source>
</evidence>
<sequence length="235" mass="24373">MDMPEAPARLRHHGGPGGAPGEALRPPLVHVVDDDDAMRRSLALLLRAAGYAAEAHPSAEALLAALNEAGSRPGTPEPPRRACAVVDVLMPGGMDGIALQTELARRGAALPVVVVTGHADVPLAVRAMRAGAVDFVEKPYPKERILAAVGRALDAAAAAAAAAEARLSALTPRERMVLRGLVCGWPNKVIAHELGISPRTVEAHRAAMMDKLGARSLAEAVRLALAAGLDGEPER</sequence>
<accession>A0A6J4HNV5</accession>
<dbReference type="PANTHER" id="PTHR44688">
    <property type="entry name" value="DNA-BINDING TRANSCRIPTIONAL ACTIVATOR DEVR_DOSR"/>
    <property type="match status" value="1"/>
</dbReference>
<dbReference type="SMART" id="SM00421">
    <property type="entry name" value="HTH_LUXR"/>
    <property type="match status" value="1"/>
</dbReference>
<keyword evidence="2" id="KW-0238">DNA-binding</keyword>
<protein>
    <submittedName>
        <fullName evidence="8">Two-component nitrogen fixation transcriptional regulator FixJ</fullName>
    </submittedName>
</protein>
<keyword evidence="4" id="KW-0597">Phosphoprotein</keyword>
<dbReference type="SMART" id="SM00448">
    <property type="entry name" value="REC"/>
    <property type="match status" value="1"/>
</dbReference>
<dbReference type="GO" id="GO:0003677">
    <property type="term" value="F:DNA binding"/>
    <property type="evidence" value="ECO:0007669"/>
    <property type="project" value="UniProtKB-KW"/>
</dbReference>
<dbReference type="Gene3D" id="1.10.10.10">
    <property type="entry name" value="Winged helix-like DNA-binding domain superfamily/Winged helix DNA-binding domain"/>
    <property type="match status" value="1"/>
</dbReference>
<evidence type="ECO:0000256" key="4">
    <source>
        <dbReference type="PROSITE-ProRule" id="PRU00169"/>
    </source>
</evidence>
<dbReference type="Gene3D" id="3.40.50.2300">
    <property type="match status" value="1"/>
</dbReference>
<evidence type="ECO:0000256" key="2">
    <source>
        <dbReference type="ARBA" id="ARBA00023125"/>
    </source>
</evidence>
<dbReference type="GO" id="GO:0006355">
    <property type="term" value="P:regulation of DNA-templated transcription"/>
    <property type="evidence" value="ECO:0007669"/>
    <property type="project" value="InterPro"/>
</dbReference>
<dbReference type="Pfam" id="PF00072">
    <property type="entry name" value="Response_reg"/>
    <property type="match status" value="1"/>
</dbReference>
<dbReference type="PROSITE" id="PS50110">
    <property type="entry name" value="RESPONSE_REGULATORY"/>
    <property type="match status" value="1"/>
</dbReference>
<feature type="region of interest" description="Disordered" evidence="5">
    <location>
        <begin position="1"/>
        <end position="26"/>
    </location>
</feature>
<feature type="domain" description="HTH luxR-type" evidence="6">
    <location>
        <begin position="163"/>
        <end position="228"/>
    </location>
</feature>
<organism evidence="8">
    <name type="scientific">uncultured Acetobacteraceae bacterium</name>
    <dbReference type="NCBI Taxonomy" id="169975"/>
    <lineage>
        <taxon>Bacteria</taxon>
        <taxon>Pseudomonadati</taxon>
        <taxon>Pseudomonadota</taxon>
        <taxon>Alphaproteobacteria</taxon>
        <taxon>Acetobacterales</taxon>
        <taxon>Acetobacteraceae</taxon>
        <taxon>environmental samples</taxon>
    </lineage>
</organism>
<evidence type="ECO:0000256" key="5">
    <source>
        <dbReference type="SAM" id="MobiDB-lite"/>
    </source>
</evidence>
<dbReference type="CDD" id="cd06170">
    <property type="entry name" value="LuxR_C_like"/>
    <property type="match status" value="1"/>
</dbReference>
<evidence type="ECO:0000259" key="7">
    <source>
        <dbReference type="PROSITE" id="PS50110"/>
    </source>
</evidence>
<keyword evidence="1" id="KW-0805">Transcription regulation</keyword>
<keyword evidence="3" id="KW-0804">Transcription</keyword>
<dbReference type="AlphaFoldDB" id="A0A6J4HNV5"/>
<dbReference type="SUPFAM" id="SSF52172">
    <property type="entry name" value="CheY-like"/>
    <property type="match status" value="1"/>
</dbReference>
<dbReference type="InterPro" id="IPR011006">
    <property type="entry name" value="CheY-like_superfamily"/>
</dbReference>
<evidence type="ECO:0000313" key="8">
    <source>
        <dbReference type="EMBL" id="CAA9227648.1"/>
    </source>
</evidence>